<comment type="caution">
    <text evidence="1">The sequence shown here is derived from an EMBL/GenBank/DDBJ whole genome shotgun (WGS) entry which is preliminary data.</text>
</comment>
<proteinExistence type="predicted"/>
<dbReference type="Pfam" id="PF06073">
    <property type="entry name" value="DUF934"/>
    <property type="match status" value="1"/>
</dbReference>
<name>A0ABQ1IS26_9PROT</name>
<evidence type="ECO:0000313" key="1">
    <source>
        <dbReference type="EMBL" id="GGB49854.1"/>
    </source>
</evidence>
<accession>A0ABQ1IS26</accession>
<dbReference type="EMBL" id="BMDZ01000043">
    <property type="protein sequence ID" value="GGB49854.1"/>
    <property type="molecule type" value="Genomic_DNA"/>
</dbReference>
<sequence>MPLVNDKGLPIVDVWQTVGAGEVVTGTSTILPLARFVAARGPAPELAGDEQARGVSLASSDRLDALVPHLAMLDLVAIDFPKFRDGRGFTIARSLREHRGFDGEIRATGHVLPDQFSMLLECGFTTVQAPDDRPVARWSEILEIQPHGAAPARPVQLFRRLVPRAAEG</sequence>
<dbReference type="Proteomes" id="UP000603352">
    <property type="component" value="Unassembled WGS sequence"/>
</dbReference>
<organism evidence="1 2">
    <name type="scientific">Tistrella bauzanensis</name>
    <dbReference type="NCBI Taxonomy" id="657419"/>
    <lineage>
        <taxon>Bacteria</taxon>
        <taxon>Pseudomonadati</taxon>
        <taxon>Pseudomonadota</taxon>
        <taxon>Alphaproteobacteria</taxon>
        <taxon>Geminicoccales</taxon>
        <taxon>Geminicoccaceae</taxon>
        <taxon>Tistrella</taxon>
    </lineage>
</organism>
<dbReference type="RefSeq" id="WP_188579953.1">
    <property type="nucleotide sequence ID" value="NZ_BMDZ01000043.1"/>
</dbReference>
<gene>
    <name evidence="1" type="ORF">GCM10011505_33690</name>
</gene>
<keyword evidence="2" id="KW-1185">Reference proteome</keyword>
<dbReference type="InterPro" id="IPR008318">
    <property type="entry name" value="UCP030820"/>
</dbReference>
<reference evidence="2" key="1">
    <citation type="journal article" date="2019" name="Int. J. Syst. Evol. Microbiol.">
        <title>The Global Catalogue of Microorganisms (GCM) 10K type strain sequencing project: providing services to taxonomists for standard genome sequencing and annotation.</title>
        <authorList>
            <consortium name="The Broad Institute Genomics Platform"/>
            <consortium name="The Broad Institute Genome Sequencing Center for Infectious Disease"/>
            <person name="Wu L."/>
            <person name="Ma J."/>
        </authorList>
    </citation>
    <scope>NUCLEOTIDE SEQUENCE [LARGE SCALE GENOMIC DNA]</scope>
    <source>
        <strain evidence="2">CGMCC 1.10188</strain>
    </source>
</reference>
<evidence type="ECO:0008006" key="3">
    <source>
        <dbReference type="Google" id="ProtNLM"/>
    </source>
</evidence>
<evidence type="ECO:0000313" key="2">
    <source>
        <dbReference type="Proteomes" id="UP000603352"/>
    </source>
</evidence>
<protein>
    <recommendedName>
        <fullName evidence="3">Oxidoreductase</fullName>
    </recommendedName>
</protein>